<name>A0A0A0JQJ8_9MICO</name>
<dbReference type="Proteomes" id="UP000030011">
    <property type="component" value="Unassembled WGS sequence"/>
</dbReference>
<dbReference type="STRING" id="1385521.N803_12460"/>
<reference evidence="2 3" key="1">
    <citation type="submission" date="2013-08" db="EMBL/GenBank/DDBJ databases">
        <title>The genome sequence of Knoellia subterranea.</title>
        <authorList>
            <person name="Zhu W."/>
            <person name="Wang G."/>
        </authorList>
    </citation>
    <scope>NUCLEOTIDE SEQUENCE [LARGE SCALE GENOMIC DNA]</scope>
    <source>
        <strain evidence="2 3">KCTC 19937</strain>
    </source>
</reference>
<accession>A0A0A0JQJ8</accession>
<dbReference type="InterPro" id="IPR025420">
    <property type="entry name" value="DUF4143"/>
</dbReference>
<keyword evidence="3" id="KW-1185">Reference proteome</keyword>
<proteinExistence type="predicted"/>
<evidence type="ECO:0000313" key="2">
    <source>
        <dbReference type="EMBL" id="KGN37866.1"/>
    </source>
</evidence>
<dbReference type="PANTHER" id="PTHR43566:SF2">
    <property type="entry name" value="DUF4143 DOMAIN-CONTAINING PROTEIN"/>
    <property type="match status" value="1"/>
</dbReference>
<organism evidence="2 3">
    <name type="scientific">Knoellia subterranea KCTC 19937</name>
    <dbReference type="NCBI Taxonomy" id="1385521"/>
    <lineage>
        <taxon>Bacteria</taxon>
        <taxon>Bacillati</taxon>
        <taxon>Actinomycetota</taxon>
        <taxon>Actinomycetes</taxon>
        <taxon>Micrococcales</taxon>
        <taxon>Intrasporangiaceae</taxon>
        <taxon>Knoellia</taxon>
    </lineage>
</organism>
<dbReference type="PANTHER" id="PTHR43566">
    <property type="entry name" value="CONSERVED PROTEIN"/>
    <property type="match status" value="1"/>
</dbReference>
<comment type="caution">
    <text evidence="2">The sequence shown here is derived from an EMBL/GenBank/DDBJ whole genome shotgun (WGS) entry which is preliminary data.</text>
</comment>
<dbReference type="EMBL" id="AVPK01000004">
    <property type="protein sequence ID" value="KGN37866.1"/>
    <property type="molecule type" value="Genomic_DNA"/>
</dbReference>
<gene>
    <name evidence="2" type="ORF">N803_12460</name>
</gene>
<dbReference type="Pfam" id="PF13635">
    <property type="entry name" value="DUF4143"/>
    <property type="match status" value="1"/>
</dbReference>
<feature type="domain" description="DUF4143" evidence="1">
    <location>
        <begin position="71"/>
        <end position="239"/>
    </location>
</feature>
<evidence type="ECO:0000259" key="1">
    <source>
        <dbReference type="Pfam" id="PF13635"/>
    </source>
</evidence>
<evidence type="ECO:0000313" key="3">
    <source>
        <dbReference type="Proteomes" id="UP000030011"/>
    </source>
</evidence>
<dbReference type="AlphaFoldDB" id="A0A0A0JQJ8"/>
<protein>
    <recommendedName>
        <fullName evidence="1">DUF4143 domain-containing protein</fullName>
    </recommendedName>
</protein>
<dbReference type="eggNOG" id="COG1373">
    <property type="taxonomic scope" value="Bacteria"/>
</dbReference>
<sequence length="291" mass="31559">MALHERGVGQPSVSLGRLVRGEESDVRGTTEMSVLDYFEAIERSGFPGINRQPRRLVRGHLETYLQRIIDRDLPDVGLAIRRPETLRRWLAAYAAASSTPTSYTRILDATTSGDGSQPAKTTTIAYRDHLTQLWLLDPVPGWSPARNPLARLQQAPKHQLADPALAARLLNLSAHTLMTGPGAPMAGPLFESLATLTVRVAAQAAEARVGHLRTRNGDHEVDLVVEGPDGQVVGIEVKLAANVSDADVRHLRWLRGQLGDDVVDLMVITTGTTAYRRSDGIAVVPLALLGD</sequence>